<dbReference type="InterPro" id="IPR036390">
    <property type="entry name" value="WH_DNA-bd_sf"/>
</dbReference>
<sequence length="155" mass="17504">MSEPEAGHNWLKGCTCFRLRRTARRMTQVYDHHLAAVDLTLTQYSLLANLVRREPPSVHALAALMGMDRTTVTRTLKPLIGRGLLRLEAGADRRSRHIVVSPAGQALWDQAKPLWRAAQTEIETRLGPAETADLHRLLDQSFARLGEEHPEMLRP</sequence>
<dbReference type="Gene3D" id="1.10.10.10">
    <property type="entry name" value="Winged helix-like DNA-binding domain superfamily/Winged helix DNA-binding domain"/>
    <property type="match status" value="1"/>
</dbReference>
<dbReference type="InterPro" id="IPR036388">
    <property type="entry name" value="WH-like_DNA-bd_sf"/>
</dbReference>
<dbReference type="InterPro" id="IPR039422">
    <property type="entry name" value="MarR/SlyA-like"/>
</dbReference>
<dbReference type="PANTHER" id="PTHR33164:SF105">
    <property type="entry name" value="TRANSCRIPTIONAL REPRESSOR PROTEIN-RELATED"/>
    <property type="match status" value="1"/>
</dbReference>
<dbReference type="GO" id="GO:0006950">
    <property type="term" value="P:response to stress"/>
    <property type="evidence" value="ECO:0007669"/>
    <property type="project" value="TreeGrafter"/>
</dbReference>
<comment type="caution">
    <text evidence="2">The sequence shown here is derived from an EMBL/GenBank/DDBJ whole genome shotgun (WGS) entry which is preliminary data.</text>
</comment>
<evidence type="ECO:0000313" key="2">
    <source>
        <dbReference type="EMBL" id="OIQ97926.1"/>
    </source>
</evidence>
<dbReference type="SUPFAM" id="SSF46785">
    <property type="entry name" value="Winged helix' DNA-binding domain"/>
    <property type="match status" value="1"/>
</dbReference>
<dbReference type="AlphaFoldDB" id="A0A1J5RPG9"/>
<feature type="domain" description="HTH marR-type" evidence="1">
    <location>
        <begin position="12"/>
        <end position="143"/>
    </location>
</feature>
<gene>
    <name evidence="2" type="primary">mexR</name>
    <name evidence="2" type="ORF">GALL_201080</name>
</gene>
<dbReference type="GO" id="GO:0003700">
    <property type="term" value="F:DNA-binding transcription factor activity"/>
    <property type="evidence" value="ECO:0007669"/>
    <property type="project" value="InterPro"/>
</dbReference>
<dbReference type="PROSITE" id="PS50995">
    <property type="entry name" value="HTH_MARR_2"/>
    <property type="match status" value="1"/>
</dbReference>
<name>A0A1J5RPG9_9ZZZZ</name>
<evidence type="ECO:0000259" key="1">
    <source>
        <dbReference type="PROSITE" id="PS50995"/>
    </source>
</evidence>
<accession>A0A1J5RPG9</accession>
<dbReference type="InterPro" id="IPR000835">
    <property type="entry name" value="HTH_MarR-typ"/>
</dbReference>
<dbReference type="EMBL" id="MLJW01000126">
    <property type="protein sequence ID" value="OIQ97926.1"/>
    <property type="molecule type" value="Genomic_DNA"/>
</dbReference>
<dbReference type="SMART" id="SM00347">
    <property type="entry name" value="HTH_MARR"/>
    <property type="match status" value="1"/>
</dbReference>
<protein>
    <submittedName>
        <fullName evidence="2">Multidrug resistance operon repressor</fullName>
    </submittedName>
</protein>
<dbReference type="PANTHER" id="PTHR33164">
    <property type="entry name" value="TRANSCRIPTIONAL REGULATOR, MARR FAMILY"/>
    <property type="match status" value="1"/>
</dbReference>
<reference evidence="2" key="1">
    <citation type="submission" date="2016-10" db="EMBL/GenBank/DDBJ databases">
        <title>Sequence of Gallionella enrichment culture.</title>
        <authorList>
            <person name="Poehlein A."/>
            <person name="Muehling M."/>
            <person name="Daniel R."/>
        </authorList>
    </citation>
    <scope>NUCLEOTIDE SEQUENCE</scope>
</reference>
<organism evidence="2">
    <name type="scientific">mine drainage metagenome</name>
    <dbReference type="NCBI Taxonomy" id="410659"/>
    <lineage>
        <taxon>unclassified sequences</taxon>
        <taxon>metagenomes</taxon>
        <taxon>ecological metagenomes</taxon>
    </lineage>
</organism>
<dbReference type="Pfam" id="PF12802">
    <property type="entry name" value="MarR_2"/>
    <property type="match status" value="1"/>
</dbReference>
<proteinExistence type="predicted"/>